<feature type="domain" description="DUF4350" evidence="2">
    <location>
        <begin position="59"/>
        <end position="228"/>
    </location>
</feature>
<dbReference type="RefSeq" id="WP_116023909.1">
    <property type="nucleotide sequence ID" value="NZ_QTTT01000001.1"/>
</dbReference>
<dbReference type="InterPro" id="IPR025646">
    <property type="entry name" value="DUF4350"/>
</dbReference>
<keyword evidence="1" id="KW-1133">Transmembrane helix</keyword>
<name>A0A3D9SS71_9ACTN</name>
<feature type="transmembrane region" description="Helical" evidence="1">
    <location>
        <begin position="30"/>
        <end position="48"/>
    </location>
</feature>
<organism evidence="3 4">
    <name type="scientific">Thermomonospora umbrina</name>
    <dbReference type="NCBI Taxonomy" id="111806"/>
    <lineage>
        <taxon>Bacteria</taxon>
        <taxon>Bacillati</taxon>
        <taxon>Actinomycetota</taxon>
        <taxon>Actinomycetes</taxon>
        <taxon>Streptosporangiales</taxon>
        <taxon>Thermomonosporaceae</taxon>
        <taxon>Thermomonospora</taxon>
    </lineage>
</organism>
<evidence type="ECO:0000313" key="4">
    <source>
        <dbReference type="Proteomes" id="UP000256661"/>
    </source>
</evidence>
<evidence type="ECO:0000256" key="1">
    <source>
        <dbReference type="SAM" id="Phobius"/>
    </source>
</evidence>
<evidence type="ECO:0000313" key="3">
    <source>
        <dbReference type="EMBL" id="REE98457.1"/>
    </source>
</evidence>
<keyword evidence="1" id="KW-0812">Transmembrane</keyword>
<comment type="caution">
    <text evidence="3">The sequence shown here is derived from an EMBL/GenBank/DDBJ whole genome shotgun (WGS) entry which is preliminary data.</text>
</comment>
<accession>A0A3D9SS71</accession>
<reference evidence="3 4" key="1">
    <citation type="submission" date="2018-08" db="EMBL/GenBank/DDBJ databases">
        <title>Sequencing the genomes of 1000 actinobacteria strains.</title>
        <authorList>
            <person name="Klenk H.-P."/>
        </authorList>
    </citation>
    <scope>NUCLEOTIDE SEQUENCE [LARGE SCALE GENOMIC DNA]</scope>
    <source>
        <strain evidence="3 4">DSM 43927</strain>
    </source>
</reference>
<dbReference type="Pfam" id="PF14258">
    <property type="entry name" value="DUF4350"/>
    <property type="match status" value="1"/>
</dbReference>
<dbReference type="OrthoDB" id="5241668at2"/>
<dbReference type="Proteomes" id="UP000256661">
    <property type="component" value="Unassembled WGS sequence"/>
</dbReference>
<proteinExistence type="predicted"/>
<gene>
    <name evidence="3" type="ORF">DFJ69_3946</name>
</gene>
<evidence type="ECO:0000259" key="2">
    <source>
        <dbReference type="Pfam" id="PF14258"/>
    </source>
</evidence>
<dbReference type="AlphaFoldDB" id="A0A3D9SS71"/>
<keyword evidence="1" id="KW-0472">Membrane</keyword>
<protein>
    <submittedName>
        <fullName evidence="3">Uncharacterized protein DUF4350</fullName>
    </submittedName>
</protein>
<feature type="transmembrane region" description="Helical" evidence="1">
    <location>
        <begin position="261"/>
        <end position="278"/>
    </location>
</feature>
<keyword evidence="4" id="KW-1185">Reference proteome</keyword>
<sequence>MTAPAPASGARTAVPTAGQVAGRRWRSSRAVVFVLLALVALAVAIAAMQPSVEAQYLDPESPSQGGSRALAEIFERRDSSVRTVRNAGDALEAAAPGTLLMIVQSERLTEEELASLRATRANLLLVEPSQDTLNALAPRVEPATRSFEKVAPPSCGLDAAVRAGDVHFGLSEVYLAPPDAARCYLSDGMPRLVRIQDGERTVTVLGAGAPLTNEHLDDEGNAALAMNLMDAGAPVVWLIPDLPEPGSTSARSWQDLVPSQVWLFVLQVGVAVVLVALWRMRRFGPVVAEALPVVVRSAETVEGRSRLYRAHRARGRAAEALRAGARDRLVPLLGLPRGAAQDPAMAQEIVSAVAQRSRWDEHVIGGALYGPEPVDDVQLVGLTDFLDDLERQVRQS</sequence>
<dbReference type="EMBL" id="QTTT01000001">
    <property type="protein sequence ID" value="REE98457.1"/>
    <property type="molecule type" value="Genomic_DNA"/>
</dbReference>